<accession>A0A915JWW1</accession>
<dbReference type="PANTHER" id="PTHR11139">
    <property type="entry name" value="ATAXIA TELANGIECTASIA MUTATED ATM -RELATED"/>
    <property type="match status" value="1"/>
</dbReference>
<dbReference type="PANTHER" id="PTHR11139:SF9">
    <property type="entry name" value="SERINE_THREONINE-PROTEIN KINASE MTOR"/>
    <property type="match status" value="1"/>
</dbReference>
<dbReference type="GO" id="GO:0031932">
    <property type="term" value="C:TORC2 complex"/>
    <property type="evidence" value="ECO:0007669"/>
    <property type="project" value="TreeGrafter"/>
</dbReference>
<dbReference type="GO" id="GO:0005634">
    <property type="term" value="C:nucleus"/>
    <property type="evidence" value="ECO:0007669"/>
    <property type="project" value="TreeGrafter"/>
</dbReference>
<proteinExistence type="predicted"/>
<dbReference type="InterPro" id="IPR016024">
    <property type="entry name" value="ARM-type_fold"/>
</dbReference>
<reference evidence="2" key="1">
    <citation type="submission" date="2022-11" db="UniProtKB">
        <authorList>
            <consortium name="WormBaseParasite"/>
        </authorList>
    </citation>
    <scope>IDENTIFICATION</scope>
</reference>
<dbReference type="InterPro" id="IPR011989">
    <property type="entry name" value="ARM-like"/>
</dbReference>
<dbReference type="OMA" id="CHENREV"/>
<dbReference type="InterPro" id="IPR050517">
    <property type="entry name" value="DDR_Repair_Kinase"/>
</dbReference>
<evidence type="ECO:0000313" key="1">
    <source>
        <dbReference type="Proteomes" id="UP000887565"/>
    </source>
</evidence>
<protein>
    <submittedName>
        <fullName evidence="2">Uncharacterized protein</fullName>
    </submittedName>
</protein>
<sequence length="410" mass="46872">MNAFNAIGFIAVFVQDKLSPFLPRIFEQIRLSIASTKDTLKKKQMTSSDPFIFNCLTLLTKYVGIETFSYIRSIIDQVLTSGLSYNLVIALNEIVKQIPELKRDVEDGLHKQLSIILIQKSPPNILDFPRPIELPSTPVLVSDPQLTILALNTLSKFEFSRYVTESFLKFITAGYLESKFIEIRLTATRTVVLLLSPFIKIFNNEPFKHKEKAALELIREIMNKLMALCVTDKNQEVRLCVLRSLMADDIYYIHLAQAEILQLIFVALQDESFEMRQFVVCSLGKLSEVNPAIIMPVLRRVLIQILNELNFNGLNRNEERSAKLLSQLIFSAPKFMKPYVPSTLKVLVDKLNSTAPNQTDVIINVLHALGELVNVGGLDFIKEQENLTPLLIEFMQDPNSLEKREVRWRR</sequence>
<dbReference type="SUPFAM" id="SSF48371">
    <property type="entry name" value="ARM repeat"/>
    <property type="match status" value="1"/>
</dbReference>
<organism evidence="1 2">
    <name type="scientific">Romanomermis culicivorax</name>
    <name type="common">Nematode worm</name>
    <dbReference type="NCBI Taxonomy" id="13658"/>
    <lineage>
        <taxon>Eukaryota</taxon>
        <taxon>Metazoa</taxon>
        <taxon>Ecdysozoa</taxon>
        <taxon>Nematoda</taxon>
        <taxon>Enoplea</taxon>
        <taxon>Dorylaimia</taxon>
        <taxon>Mermithida</taxon>
        <taxon>Mermithoidea</taxon>
        <taxon>Mermithidae</taxon>
        <taxon>Romanomermis</taxon>
    </lineage>
</organism>
<dbReference type="GO" id="GO:0005737">
    <property type="term" value="C:cytoplasm"/>
    <property type="evidence" value="ECO:0007669"/>
    <property type="project" value="TreeGrafter"/>
</dbReference>
<dbReference type="GO" id="GO:0016242">
    <property type="term" value="P:negative regulation of macroautophagy"/>
    <property type="evidence" value="ECO:0007669"/>
    <property type="project" value="TreeGrafter"/>
</dbReference>
<keyword evidence="1" id="KW-1185">Reference proteome</keyword>
<dbReference type="GO" id="GO:0031931">
    <property type="term" value="C:TORC1 complex"/>
    <property type="evidence" value="ECO:0007669"/>
    <property type="project" value="TreeGrafter"/>
</dbReference>
<dbReference type="WBParaSite" id="nRc.2.0.1.t30217-RA">
    <property type="protein sequence ID" value="nRc.2.0.1.t30217-RA"/>
    <property type="gene ID" value="nRc.2.0.1.g30217"/>
</dbReference>
<dbReference type="Gene3D" id="1.25.10.10">
    <property type="entry name" value="Leucine-rich Repeat Variant"/>
    <property type="match status" value="1"/>
</dbReference>
<dbReference type="Proteomes" id="UP000887565">
    <property type="component" value="Unplaced"/>
</dbReference>
<dbReference type="GO" id="GO:0004674">
    <property type="term" value="F:protein serine/threonine kinase activity"/>
    <property type="evidence" value="ECO:0007669"/>
    <property type="project" value="TreeGrafter"/>
</dbReference>
<evidence type="ECO:0000313" key="2">
    <source>
        <dbReference type="WBParaSite" id="nRc.2.0.1.t30217-RA"/>
    </source>
</evidence>
<name>A0A915JWW1_ROMCU</name>
<dbReference type="GO" id="GO:0038202">
    <property type="term" value="P:TORC1 signaling"/>
    <property type="evidence" value="ECO:0007669"/>
    <property type="project" value="TreeGrafter"/>
</dbReference>
<dbReference type="AlphaFoldDB" id="A0A915JWW1"/>